<dbReference type="InterPro" id="IPR038717">
    <property type="entry name" value="Tc1-like_DDE_dom"/>
</dbReference>
<protein>
    <submittedName>
        <fullName evidence="3">IS630 family transposase</fullName>
    </submittedName>
</protein>
<name>A0A2U8W2K2_9HYPH</name>
<evidence type="ECO:0000313" key="3">
    <source>
        <dbReference type="EMBL" id="AWN40297.1"/>
    </source>
</evidence>
<dbReference type="InterPro" id="IPR009057">
    <property type="entry name" value="Homeodomain-like_sf"/>
</dbReference>
<accession>A0A2U8W2K2</accession>
<gene>
    <name evidence="3" type="ORF">DK389_06805</name>
</gene>
<evidence type="ECO:0000259" key="2">
    <source>
        <dbReference type="Pfam" id="PF13592"/>
    </source>
</evidence>
<dbReference type="InterPro" id="IPR036397">
    <property type="entry name" value="RNaseH_sf"/>
</dbReference>
<organism evidence="3 4">
    <name type="scientific">Methylobacterium durans</name>
    <dbReference type="NCBI Taxonomy" id="2202825"/>
    <lineage>
        <taxon>Bacteria</taxon>
        <taxon>Pseudomonadati</taxon>
        <taxon>Pseudomonadota</taxon>
        <taxon>Alphaproteobacteria</taxon>
        <taxon>Hyphomicrobiales</taxon>
        <taxon>Methylobacteriaceae</taxon>
        <taxon>Methylobacterium</taxon>
    </lineage>
</organism>
<evidence type="ECO:0000259" key="1">
    <source>
        <dbReference type="Pfam" id="PF13358"/>
    </source>
</evidence>
<dbReference type="InterPro" id="IPR047655">
    <property type="entry name" value="Transpos_IS630-like"/>
</dbReference>
<dbReference type="Pfam" id="PF13551">
    <property type="entry name" value="HTH_29"/>
    <property type="match status" value="1"/>
</dbReference>
<dbReference type="Gene3D" id="3.30.420.10">
    <property type="entry name" value="Ribonuclease H-like superfamily/Ribonuclease H"/>
    <property type="match status" value="1"/>
</dbReference>
<feature type="domain" description="Tc1-like transposase DDE" evidence="1">
    <location>
        <begin position="184"/>
        <end position="321"/>
    </location>
</feature>
<dbReference type="AlphaFoldDB" id="A0A2U8W2K2"/>
<feature type="domain" description="Winged helix-turn helix" evidence="2">
    <location>
        <begin position="109"/>
        <end position="165"/>
    </location>
</feature>
<dbReference type="EMBL" id="CP029550">
    <property type="protein sequence ID" value="AWN40297.1"/>
    <property type="molecule type" value="Genomic_DNA"/>
</dbReference>
<dbReference type="InterPro" id="IPR025959">
    <property type="entry name" value="Winged_HTH_dom"/>
</dbReference>
<dbReference type="Pfam" id="PF13358">
    <property type="entry name" value="DDE_3"/>
    <property type="match status" value="1"/>
</dbReference>
<evidence type="ECO:0000313" key="4">
    <source>
        <dbReference type="Proteomes" id="UP000245926"/>
    </source>
</evidence>
<sequence length="352" mass="38276">MGAPVPLRPDFDAEALRALAKSSRDPDQTRRLLALSAIYAGGSRSEAAALGGVGLQTVRDWVLAFNADGPDGLIGGKAPGARPRLNAEQREALRALVEAGPTPAAHGLVRWRLVDLAQILVEEHGVSVSEQTLSRVLRGLGYAKLSARPRHHAQDQGAIPAFKKPFPARLAEVAQAVGGKPIEVWFADEARVGQKNSITRRWARRGTRPAASKDQRTASAYIFGAICPARGTGAGLVMPRCTTEAMNLHLAEIARAVTAGAHAVLLLDQAGWHMTKKLIVPANITLLPLPARSPELNPVENLWQFIRENWLGNRIFASYEAILDHCCDAWNKLIDQPWRIMSIGLRAWAHKF</sequence>
<proteinExistence type="predicted"/>
<reference evidence="4" key="1">
    <citation type="submission" date="2018-05" db="EMBL/GenBank/DDBJ databases">
        <title>Complete Genome Sequence of Methylobacterium sp. 17SD2-17.</title>
        <authorList>
            <person name="Srinivasan S."/>
        </authorList>
    </citation>
    <scope>NUCLEOTIDE SEQUENCE [LARGE SCALE GENOMIC DNA]</scope>
    <source>
        <strain evidence="4">17SD2-17</strain>
    </source>
</reference>
<keyword evidence="4" id="KW-1185">Reference proteome</keyword>
<dbReference type="GO" id="GO:0003676">
    <property type="term" value="F:nucleic acid binding"/>
    <property type="evidence" value="ECO:0007669"/>
    <property type="project" value="InterPro"/>
</dbReference>
<dbReference type="Proteomes" id="UP000245926">
    <property type="component" value="Chromosome"/>
</dbReference>
<dbReference type="RefSeq" id="WP_109888320.1">
    <property type="nucleotide sequence ID" value="NZ_CP029550.1"/>
</dbReference>
<dbReference type="OrthoDB" id="2375382at2"/>
<dbReference type="SUPFAM" id="SSF46689">
    <property type="entry name" value="Homeodomain-like"/>
    <property type="match status" value="1"/>
</dbReference>
<dbReference type="Pfam" id="PF13592">
    <property type="entry name" value="HTH_33"/>
    <property type="match status" value="1"/>
</dbReference>
<dbReference type="KEGG" id="mets:DK389_06805"/>
<dbReference type="NCBIfam" id="NF033545">
    <property type="entry name" value="transpos_IS630"/>
    <property type="match status" value="1"/>
</dbReference>